<dbReference type="InterPro" id="IPR028081">
    <property type="entry name" value="Leu-bd"/>
</dbReference>
<dbReference type="Pfam" id="PF13458">
    <property type="entry name" value="Peripla_BP_6"/>
    <property type="match status" value="1"/>
</dbReference>
<organism evidence="7 8">
    <name type="scientific">Archangium minus</name>
    <dbReference type="NCBI Taxonomy" id="83450"/>
    <lineage>
        <taxon>Bacteria</taxon>
        <taxon>Pseudomonadati</taxon>
        <taxon>Myxococcota</taxon>
        <taxon>Myxococcia</taxon>
        <taxon>Myxococcales</taxon>
        <taxon>Cystobacterineae</taxon>
        <taxon>Archangiaceae</taxon>
        <taxon>Archangium</taxon>
    </lineage>
</organism>
<evidence type="ECO:0000259" key="6">
    <source>
        <dbReference type="Pfam" id="PF13458"/>
    </source>
</evidence>
<dbReference type="SUPFAM" id="SSF53822">
    <property type="entry name" value="Periplasmic binding protein-like I"/>
    <property type="match status" value="1"/>
</dbReference>
<keyword evidence="3" id="KW-0732">Signal</keyword>
<keyword evidence="8" id="KW-1185">Reference proteome</keyword>
<protein>
    <submittedName>
        <fullName evidence="7">ABC transporter substrate-binding protein</fullName>
    </submittedName>
</protein>
<dbReference type="Gene3D" id="3.40.50.2300">
    <property type="match status" value="2"/>
</dbReference>
<feature type="domain" description="Leucine-binding protein" evidence="6">
    <location>
        <begin position="45"/>
        <end position="383"/>
    </location>
</feature>
<keyword evidence="4" id="KW-0029">Amino-acid transport</keyword>
<dbReference type="PRINTS" id="PR00337">
    <property type="entry name" value="LEUILEVALBP"/>
</dbReference>
<feature type="compositionally biased region" description="Low complexity" evidence="5">
    <location>
        <begin position="28"/>
        <end position="37"/>
    </location>
</feature>
<comment type="similarity">
    <text evidence="1">Belongs to the leucine-binding protein family.</text>
</comment>
<name>A0ABY9WR17_9BACT</name>
<dbReference type="Proteomes" id="UP001611383">
    <property type="component" value="Chromosome"/>
</dbReference>
<dbReference type="RefSeq" id="WP_395822430.1">
    <property type="nucleotide sequence ID" value="NZ_CP043494.1"/>
</dbReference>
<dbReference type="InterPro" id="IPR000709">
    <property type="entry name" value="Leu_Ile_Val-bd"/>
</dbReference>
<evidence type="ECO:0000256" key="3">
    <source>
        <dbReference type="ARBA" id="ARBA00022729"/>
    </source>
</evidence>
<evidence type="ECO:0000313" key="8">
    <source>
        <dbReference type="Proteomes" id="UP001611383"/>
    </source>
</evidence>
<dbReference type="EMBL" id="CP043494">
    <property type="protein sequence ID" value="WNG46246.1"/>
    <property type="molecule type" value="Genomic_DNA"/>
</dbReference>
<evidence type="ECO:0000256" key="4">
    <source>
        <dbReference type="ARBA" id="ARBA00022970"/>
    </source>
</evidence>
<reference evidence="7 8" key="1">
    <citation type="submission" date="2019-08" db="EMBL/GenBank/DDBJ databases">
        <title>Archangium and Cystobacter genomes.</title>
        <authorList>
            <person name="Chen I.-C.K."/>
            <person name="Wielgoss S."/>
        </authorList>
    </citation>
    <scope>NUCLEOTIDE SEQUENCE [LARGE SCALE GENOMIC DNA]</scope>
    <source>
        <strain evidence="7 8">Cbm 6</strain>
    </source>
</reference>
<dbReference type="PANTHER" id="PTHR30483">
    <property type="entry name" value="LEUCINE-SPECIFIC-BINDING PROTEIN"/>
    <property type="match status" value="1"/>
</dbReference>
<dbReference type="CDD" id="cd06347">
    <property type="entry name" value="PBP1_ABC_LivK_ligand_binding-like"/>
    <property type="match status" value="1"/>
</dbReference>
<evidence type="ECO:0000256" key="1">
    <source>
        <dbReference type="ARBA" id="ARBA00010062"/>
    </source>
</evidence>
<evidence type="ECO:0000256" key="2">
    <source>
        <dbReference type="ARBA" id="ARBA00022448"/>
    </source>
</evidence>
<gene>
    <name evidence="7" type="ORF">F0U60_20565</name>
</gene>
<proteinExistence type="inferred from homology"/>
<dbReference type="PANTHER" id="PTHR30483:SF6">
    <property type="entry name" value="PERIPLASMIC BINDING PROTEIN OF ABC TRANSPORTER FOR NATURAL AMINO ACIDS"/>
    <property type="match status" value="1"/>
</dbReference>
<evidence type="ECO:0000313" key="7">
    <source>
        <dbReference type="EMBL" id="WNG46246.1"/>
    </source>
</evidence>
<dbReference type="InterPro" id="IPR051010">
    <property type="entry name" value="BCAA_transport"/>
</dbReference>
<keyword evidence="2" id="KW-0813">Transport</keyword>
<evidence type="ECO:0000256" key="5">
    <source>
        <dbReference type="SAM" id="MobiDB-lite"/>
    </source>
</evidence>
<sequence>MHRLLPFIAAFALCSLACERKSPPPASSAPAAATPERSAPPDEGPIVIGVLGSLTGSEASFGTVVRDGILFAVEQVNAAGGVRGRKVEVRAYDTQGKLEESVAAAKRLLTQDRVVLILGDVTSSGSLAIADAVQAAQVPMVTPSATHPDVTKKGDFIFRTCFIDPFQGGAMARFARENLKLDRVAVLHDSKNASSLGLSEAFTEAFKKLGGTVVAVESYSKGDTDYRAPLLAVKKAKPQALYLPGFYSEVGVIARQARELGLTQPLLGGDGWESDRLFELAGGALEGAYYSSHYAEDNPAPELQRFITSFRARYGRSPEAASALGYDAAKVALAAIERAKSLSGADIRDALASTKEHPGATGTLTLDADRNPVKPAVILTIREGQRRFAAAVTP</sequence>
<accession>A0ABY9WR17</accession>
<feature type="region of interest" description="Disordered" evidence="5">
    <location>
        <begin position="24"/>
        <end position="44"/>
    </location>
</feature>
<dbReference type="InterPro" id="IPR028082">
    <property type="entry name" value="Peripla_BP_I"/>
</dbReference>